<dbReference type="RefSeq" id="WP_210061732.1">
    <property type="nucleotide sequence ID" value="NZ_JAGGLJ010000016.1"/>
</dbReference>
<evidence type="ECO:0000256" key="6">
    <source>
        <dbReference type="ARBA" id="ARBA00022840"/>
    </source>
</evidence>
<evidence type="ECO:0000256" key="1">
    <source>
        <dbReference type="ARBA" id="ARBA00005417"/>
    </source>
</evidence>
<dbReference type="SMART" id="SM00382">
    <property type="entry name" value="AAA"/>
    <property type="match status" value="1"/>
</dbReference>
<dbReference type="InterPro" id="IPR003439">
    <property type="entry name" value="ABC_transporter-like_ATP-bd"/>
</dbReference>
<dbReference type="InterPro" id="IPR005286">
    <property type="entry name" value="Cell_div_FtsE"/>
</dbReference>
<evidence type="ECO:0000256" key="4">
    <source>
        <dbReference type="ARBA" id="ARBA00022618"/>
    </source>
</evidence>
<comment type="function">
    <text evidence="9">Part of the ABC transporter FtsEX involved in cellular division.</text>
</comment>
<keyword evidence="5 9" id="KW-0547">Nucleotide-binding</keyword>
<dbReference type="InterPro" id="IPR017871">
    <property type="entry name" value="ABC_transporter-like_CS"/>
</dbReference>
<dbReference type="EMBL" id="JAGGLJ010000016">
    <property type="protein sequence ID" value="MBP2025967.1"/>
    <property type="molecule type" value="Genomic_DNA"/>
</dbReference>
<dbReference type="PROSITE" id="PS50893">
    <property type="entry name" value="ABC_TRANSPORTER_2"/>
    <property type="match status" value="1"/>
</dbReference>
<evidence type="ECO:0000313" key="12">
    <source>
        <dbReference type="Proteomes" id="UP001519306"/>
    </source>
</evidence>
<dbReference type="Gene3D" id="3.40.50.300">
    <property type="entry name" value="P-loop containing nucleotide triphosphate hydrolases"/>
    <property type="match status" value="1"/>
</dbReference>
<sequence length="228" mass="25783">MIIFENVFKEYRNGSLALSNINFEVENGDFLFLVGSSGAGKSTMIKLLIREEDVTRGKILIDDVDITKLPKRKIPELRRDISVVFQDHRLLNKKTVFENVAYALEIQGESKKEIKKSVEETLDIVGLLDKKNCYPEELSGGESQRVSIARAIVNKAPILLCDEPTGNLDQDTAWEIMKTLIKINERGTTIVMATHAVDIVDKMQRHVITLSDGKIIKDIKRGGYYEED</sequence>
<evidence type="ECO:0000259" key="10">
    <source>
        <dbReference type="PROSITE" id="PS50893"/>
    </source>
</evidence>
<evidence type="ECO:0000313" key="11">
    <source>
        <dbReference type="EMBL" id="MBP2025967.1"/>
    </source>
</evidence>
<dbReference type="Proteomes" id="UP001519306">
    <property type="component" value="Unassembled WGS sequence"/>
</dbReference>
<dbReference type="NCBIfam" id="TIGR02673">
    <property type="entry name" value="FtsE"/>
    <property type="match status" value="1"/>
</dbReference>
<proteinExistence type="inferred from homology"/>
<keyword evidence="4 9" id="KW-0132">Cell division</keyword>
<dbReference type="PROSITE" id="PS00211">
    <property type="entry name" value="ABC_TRANSPORTER_1"/>
    <property type="match status" value="1"/>
</dbReference>
<dbReference type="GO" id="GO:0051301">
    <property type="term" value="P:cell division"/>
    <property type="evidence" value="ECO:0007669"/>
    <property type="project" value="UniProtKB-KW"/>
</dbReference>
<keyword evidence="12" id="KW-1185">Reference proteome</keyword>
<keyword evidence="3 9" id="KW-1003">Cell membrane</keyword>
<keyword evidence="8 9" id="KW-0131">Cell cycle</keyword>
<evidence type="ECO:0000256" key="7">
    <source>
        <dbReference type="ARBA" id="ARBA00023136"/>
    </source>
</evidence>
<dbReference type="InterPro" id="IPR027417">
    <property type="entry name" value="P-loop_NTPase"/>
</dbReference>
<evidence type="ECO:0000256" key="2">
    <source>
        <dbReference type="ARBA" id="ARBA00020019"/>
    </source>
</evidence>
<evidence type="ECO:0000256" key="5">
    <source>
        <dbReference type="ARBA" id="ARBA00022741"/>
    </source>
</evidence>
<evidence type="ECO:0000256" key="9">
    <source>
        <dbReference type="RuleBase" id="RU365094"/>
    </source>
</evidence>
<comment type="caution">
    <text evidence="11">The sequence shown here is derived from an EMBL/GenBank/DDBJ whole genome shotgun (WGS) entry which is preliminary data.</text>
</comment>
<organism evidence="11 12">
    <name type="scientific">Peptoniphilus stercorisuis</name>
    <dbReference type="NCBI Taxonomy" id="1436965"/>
    <lineage>
        <taxon>Bacteria</taxon>
        <taxon>Bacillati</taxon>
        <taxon>Bacillota</taxon>
        <taxon>Tissierellia</taxon>
        <taxon>Tissierellales</taxon>
        <taxon>Peptoniphilaceae</taxon>
        <taxon>Peptoniphilus</taxon>
    </lineage>
</organism>
<evidence type="ECO:0000256" key="3">
    <source>
        <dbReference type="ARBA" id="ARBA00022475"/>
    </source>
</evidence>
<comment type="similarity">
    <text evidence="1 9">Belongs to the ABC transporter superfamily.</text>
</comment>
<comment type="subunit">
    <text evidence="9">Homodimer. Forms a membrane-associated complex with FtsX.</text>
</comment>
<dbReference type="InterPro" id="IPR015854">
    <property type="entry name" value="ABC_transpr_LolD-like"/>
</dbReference>
<dbReference type="GO" id="GO:0005524">
    <property type="term" value="F:ATP binding"/>
    <property type="evidence" value="ECO:0007669"/>
    <property type="project" value="UniProtKB-KW"/>
</dbReference>
<dbReference type="SUPFAM" id="SSF52540">
    <property type="entry name" value="P-loop containing nucleoside triphosphate hydrolases"/>
    <property type="match status" value="1"/>
</dbReference>
<dbReference type="Pfam" id="PF00005">
    <property type="entry name" value="ABC_tran"/>
    <property type="match status" value="1"/>
</dbReference>
<dbReference type="InterPro" id="IPR003593">
    <property type="entry name" value="AAA+_ATPase"/>
</dbReference>
<keyword evidence="7 9" id="KW-0472">Membrane</keyword>
<feature type="domain" description="ABC transporter" evidence="10">
    <location>
        <begin position="2"/>
        <end position="228"/>
    </location>
</feature>
<accession>A0ABS4KDY5</accession>
<comment type="subcellular location">
    <subcellularLocation>
        <location evidence="9">Cell membrane</location>
        <topology evidence="9">Peripheral membrane protein</topology>
        <orientation evidence="9">Cytoplasmic side</orientation>
    </subcellularLocation>
</comment>
<dbReference type="PANTHER" id="PTHR24220:SF470">
    <property type="entry name" value="CELL DIVISION ATP-BINDING PROTEIN FTSE"/>
    <property type="match status" value="1"/>
</dbReference>
<name>A0ABS4KDY5_9FIRM</name>
<reference evidence="11 12" key="1">
    <citation type="submission" date="2021-03" db="EMBL/GenBank/DDBJ databases">
        <title>Genomic Encyclopedia of Type Strains, Phase IV (KMG-IV): sequencing the most valuable type-strain genomes for metagenomic binning, comparative biology and taxonomic classification.</title>
        <authorList>
            <person name="Goeker M."/>
        </authorList>
    </citation>
    <scope>NUCLEOTIDE SEQUENCE [LARGE SCALE GENOMIC DNA]</scope>
    <source>
        <strain evidence="11 12">DSM 27563</strain>
    </source>
</reference>
<keyword evidence="6 9" id="KW-0067">ATP-binding</keyword>
<protein>
    <recommendedName>
        <fullName evidence="2 9">Cell division ATP-binding protein FtsE</fullName>
    </recommendedName>
</protein>
<gene>
    <name evidence="9" type="primary">ftsE</name>
    <name evidence="11" type="ORF">J2Z71_001519</name>
</gene>
<dbReference type="PANTHER" id="PTHR24220">
    <property type="entry name" value="IMPORT ATP-BINDING PROTEIN"/>
    <property type="match status" value="1"/>
</dbReference>
<evidence type="ECO:0000256" key="8">
    <source>
        <dbReference type="ARBA" id="ARBA00023306"/>
    </source>
</evidence>